<protein>
    <submittedName>
        <fullName evidence="1">Uncharacterized protein</fullName>
    </submittedName>
</protein>
<gene>
    <name evidence="1" type="ORF">KB1_00450</name>
</gene>
<reference evidence="1" key="1">
    <citation type="submission" date="2021-06" db="EMBL/GenBank/DDBJ databases">
        <title>Genome sequence of Cutibacterium modestum strain KB17-24694.</title>
        <authorList>
            <person name="Dekio I."/>
            <person name="Asahina A."/>
            <person name="Nishida M."/>
        </authorList>
    </citation>
    <scope>NUCLEOTIDE SEQUENCE</scope>
    <source>
        <strain evidence="1">KB17-24694</strain>
    </source>
</reference>
<dbReference type="EMBL" id="AP024747">
    <property type="protein sequence ID" value="BCY24055.1"/>
    <property type="molecule type" value="Genomic_DNA"/>
</dbReference>
<dbReference type="AlphaFoldDB" id="A0AAD1KLT8"/>
<organism evidence="1 2">
    <name type="scientific">Cutibacterium modestum</name>
    <dbReference type="NCBI Taxonomy" id="2559073"/>
    <lineage>
        <taxon>Bacteria</taxon>
        <taxon>Bacillati</taxon>
        <taxon>Actinomycetota</taxon>
        <taxon>Actinomycetes</taxon>
        <taxon>Propionibacteriales</taxon>
        <taxon>Propionibacteriaceae</taxon>
        <taxon>Cutibacterium</taxon>
    </lineage>
</organism>
<evidence type="ECO:0000313" key="2">
    <source>
        <dbReference type="Proteomes" id="UP000825072"/>
    </source>
</evidence>
<name>A0AAD1KLT8_9ACTN</name>
<accession>A0AAD1KLT8</accession>
<dbReference type="Proteomes" id="UP000825072">
    <property type="component" value="Chromosome 1"/>
</dbReference>
<evidence type="ECO:0000313" key="1">
    <source>
        <dbReference type="EMBL" id="BCY24055.1"/>
    </source>
</evidence>
<proteinExistence type="predicted"/>
<sequence>MDKLSEKMSNVQLGANKRNVSSVHLNMKTVLFYLGLEALQSRTRDRFAHEAFNHDFINIGTGSGQQEEKNSFLMIQVRRQV</sequence>